<feature type="domain" description="Phospholipid/glycerol acyltransferase" evidence="3">
    <location>
        <begin position="39"/>
        <end position="149"/>
    </location>
</feature>
<dbReference type="AlphaFoldDB" id="A0A7X6KTP9"/>
<sequence>MTDVKLMPGWAHGIGKFLAHGVWHTRVLGAELVPGAGPVILAANHVSVIDGPLLAGASPRRLNILVKEEMFHGPIGVILRGAGQIPVNRTGGGRSALVAGLEVLHRGGAVGVFPEGNRGRGDAASARAGVSWLAVHGDAPVVPVAVLGTRRTGEGVNHIPGLRRRLYVRFGEPLAPVRGEGMSKREAVSATNDAVRLALSALVAESVARIGVGLPED</sequence>
<dbReference type="PANTHER" id="PTHR10434">
    <property type="entry name" value="1-ACYL-SN-GLYCEROL-3-PHOSPHATE ACYLTRANSFERASE"/>
    <property type="match status" value="1"/>
</dbReference>
<dbReference type="EMBL" id="JAAXOX010000002">
    <property type="protein sequence ID" value="NKY22067.1"/>
    <property type="molecule type" value="Genomic_DNA"/>
</dbReference>
<evidence type="ECO:0000256" key="2">
    <source>
        <dbReference type="ARBA" id="ARBA00023315"/>
    </source>
</evidence>
<evidence type="ECO:0000256" key="1">
    <source>
        <dbReference type="ARBA" id="ARBA00022679"/>
    </source>
</evidence>
<keyword evidence="2 4" id="KW-0012">Acyltransferase</keyword>
<dbReference type="GO" id="GO:0005886">
    <property type="term" value="C:plasma membrane"/>
    <property type="evidence" value="ECO:0007669"/>
    <property type="project" value="TreeGrafter"/>
</dbReference>
<dbReference type="Pfam" id="PF01553">
    <property type="entry name" value="Acyltransferase"/>
    <property type="match status" value="1"/>
</dbReference>
<proteinExistence type="predicted"/>
<protein>
    <submittedName>
        <fullName evidence="4">1-acyl-sn-glycerol-3-phosphate acyltransferase</fullName>
    </submittedName>
</protein>
<name>A0A7X6KTP9_9CELL</name>
<keyword evidence="5" id="KW-1185">Reference proteome</keyword>
<accession>A0A7X6KTP9</accession>
<evidence type="ECO:0000313" key="4">
    <source>
        <dbReference type="EMBL" id="NKY22067.1"/>
    </source>
</evidence>
<comment type="caution">
    <text evidence="4">The sequence shown here is derived from an EMBL/GenBank/DDBJ whole genome shotgun (WGS) entry which is preliminary data.</text>
</comment>
<dbReference type="CDD" id="cd07989">
    <property type="entry name" value="LPLAT_AGPAT-like"/>
    <property type="match status" value="1"/>
</dbReference>
<reference evidence="4 5" key="1">
    <citation type="submission" date="2020-04" db="EMBL/GenBank/DDBJ databases">
        <title>MicrobeNet Type strains.</title>
        <authorList>
            <person name="Nicholson A.C."/>
        </authorList>
    </citation>
    <scope>NUCLEOTIDE SEQUENCE [LARGE SCALE GENOMIC DNA]</scope>
    <source>
        <strain evidence="4 5">ATCC BAA-788</strain>
    </source>
</reference>
<keyword evidence="1 4" id="KW-0808">Transferase</keyword>
<dbReference type="Proteomes" id="UP000581206">
    <property type="component" value="Unassembled WGS sequence"/>
</dbReference>
<evidence type="ECO:0000313" key="5">
    <source>
        <dbReference type="Proteomes" id="UP000581206"/>
    </source>
</evidence>
<dbReference type="GO" id="GO:0006654">
    <property type="term" value="P:phosphatidic acid biosynthetic process"/>
    <property type="evidence" value="ECO:0007669"/>
    <property type="project" value="TreeGrafter"/>
</dbReference>
<dbReference type="PANTHER" id="PTHR10434:SF11">
    <property type="entry name" value="1-ACYL-SN-GLYCEROL-3-PHOSPHATE ACYLTRANSFERASE"/>
    <property type="match status" value="1"/>
</dbReference>
<gene>
    <name evidence="4" type="ORF">HGA03_05240</name>
</gene>
<dbReference type="SUPFAM" id="SSF69593">
    <property type="entry name" value="Glycerol-3-phosphate (1)-acyltransferase"/>
    <property type="match status" value="1"/>
</dbReference>
<organism evidence="4 5">
    <name type="scientific">Cellulomonas denverensis</name>
    <dbReference type="NCBI Taxonomy" id="264297"/>
    <lineage>
        <taxon>Bacteria</taxon>
        <taxon>Bacillati</taxon>
        <taxon>Actinomycetota</taxon>
        <taxon>Actinomycetes</taxon>
        <taxon>Micrococcales</taxon>
        <taxon>Cellulomonadaceae</taxon>
        <taxon>Cellulomonas</taxon>
    </lineage>
</organism>
<dbReference type="SMART" id="SM00563">
    <property type="entry name" value="PlsC"/>
    <property type="match status" value="1"/>
</dbReference>
<dbReference type="GO" id="GO:0003841">
    <property type="term" value="F:1-acylglycerol-3-phosphate O-acyltransferase activity"/>
    <property type="evidence" value="ECO:0007669"/>
    <property type="project" value="TreeGrafter"/>
</dbReference>
<dbReference type="InterPro" id="IPR002123">
    <property type="entry name" value="Plipid/glycerol_acylTrfase"/>
</dbReference>
<evidence type="ECO:0000259" key="3">
    <source>
        <dbReference type="SMART" id="SM00563"/>
    </source>
</evidence>
<dbReference type="RefSeq" id="WP_168629180.1">
    <property type="nucleotide sequence ID" value="NZ_BONL01000015.1"/>
</dbReference>